<evidence type="ECO:0000313" key="4">
    <source>
        <dbReference type="Proteomes" id="UP000642919"/>
    </source>
</evidence>
<evidence type="ECO:0000259" key="2">
    <source>
        <dbReference type="Pfam" id="PF26224"/>
    </source>
</evidence>
<feature type="transmembrane region" description="Helical" evidence="1">
    <location>
        <begin position="87"/>
        <end position="108"/>
    </location>
</feature>
<reference evidence="3" key="1">
    <citation type="submission" date="2020-08" db="EMBL/GenBank/DDBJ databases">
        <title>Genomic Encyclopedia of Type Strains, Phase IV (KMG-IV): sequencing the most valuable type-strain genomes for metagenomic binning, comparative biology and taxonomic classification.</title>
        <authorList>
            <person name="Goeker M."/>
        </authorList>
    </citation>
    <scope>NUCLEOTIDE SEQUENCE</scope>
    <source>
        <strain evidence="3">DSM 669</strain>
    </source>
</reference>
<keyword evidence="1" id="KW-1133">Transmembrane helix</keyword>
<dbReference type="RefSeq" id="WP_010902799.1">
    <property type="nucleotide sequence ID" value="NZ_JACHGX010000004.1"/>
</dbReference>
<feature type="transmembrane region" description="Helical" evidence="1">
    <location>
        <begin position="64"/>
        <end position="81"/>
    </location>
</feature>
<dbReference type="Pfam" id="PF26224">
    <property type="entry name" value="DUF8050"/>
    <property type="match status" value="1"/>
</dbReference>
<dbReference type="InterPro" id="IPR058363">
    <property type="entry name" value="DUF8050"/>
</dbReference>
<organism evidence="3 4">
    <name type="scientific">Halobacterium salinarum</name>
    <name type="common">Halobacterium halobium</name>
    <dbReference type="NCBI Taxonomy" id="2242"/>
    <lineage>
        <taxon>Archaea</taxon>
        <taxon>Methanobacteriati</taxon>
        <taxon>Methanobacteriota</taxon>
        <taxon>Stenosarchaea group</taxon>
        <taxon>Halobacteria</taxon>
        <taxon>Halobacteriales</taxon>
        <taxon>Halobacteriaceae</taxon>
        <taxon>Halobacterium</taxon>
    </lineage>
</organism>
<dbReference type="Proteomes" id="UP000642919">
    <property type="component" value="Unassembled WGS sequence"/>
</dbReference>
<sequence length="136" mass="13816">MPTARRRVVAVALAAGVVPWVIVDWSNGVYPLFSVGFVYPESMTVVGLPTYLRSVGTVPPALRAWPTAVALWGGGVAAAALDVDWRVTAGVLAFAGGSVVSLAAAITAQPSLTGVPMGAGALWLAAGYVVVVGRGR</sequence>
<comment type="caution">
    <text evidence="3">The sequence shown here is derived from an EMBL/GenBank/DDBJ whole genome shotgun (WGS) entry which is preliminary data.</text>
</comment>
<evidence type="ECO:0000256" key="1">
    <source>
        <dbReference type="SAM" id="Phobius"/>
    </source>
</evidence>
<dbReference type="GeneID" id="68693896"/>
<dbReference type="AlphaFoldDB" id="A0A841HCM8"/>
<accession>A0A841HCM8</accession>
<feature type="domain" description="DUF8050" evidence="2">
    <location>
        <begin position="4"/>
        <end position="129"/>
    </location>
</feature>
<dbReference type="InterPro" id="IPR026436">
    <property type="entry name" value="CHP04206"/>
</dbReference>
<dbReference type="NCBIfam" id="TIGR04206">
    <property type="entry name" value="near_ArtA"/>
    <property type="match status" value="1"/>
</dbReference>
<dbReference type="EMBL" id="JACHGX010000004">
    <property type="protein sequence ID" value="MBB6090189.1"/>
    <property type="molecule type" value="Genomic_DNA"/>
</dbReference>
<evidence type="ECO:0000313" key="3">
    <source>
        <dbReference type="EMBL" id="MBB6090189.1"/>
    </source>
</evidence>
<proteinExistence type="predicted"/>
<keyword evidence="1" id="KW-0472">Membrane</keyword>
<feature type="transmembrane region" description="Helical" evidence="1">
    <location>
        <begin position="115"/>
        <end position="133"/>
    </location>
</feature>
<name>A0A841HCM8_HALSI</name>
<gene>
    <name evidence="3" type="ORF">HNR49_001562</name>
</gene>
<protein>
    <submittedName>
        <fullName evidence="3">Uncharacterized protein (TIGR04206 family)</fullName>
    </submittedName>
</protein>
<keyword evidence="1" id="KW-0812">Transmembrane</keyword>